<dbReference type="EMBL" id="CAJNOQ010017075">
    <property type="protein sequence ID" value="CAF1392572.1"/>
    <property type="molecule type" value="Genomic_DNA"/>
</dbReference>
<evidence type="ECO:0000313" key="2">
    <source>
        <dbReference type="EMBL" id="CAF1475233.1"/>
    </source>
</evidence>
<keyword evidence="5" id="KW-1185">Reference proteome</keyword>
<evidence type="ECO:0000313" key="1">
    <source>
        <dbReference type="EMBL" id="CAF1392572.1"/>
    </source>
</evidence>
<organism evidence="1 5">
    <name type="scientific">Didymodactylos carnosus</name>
    <dbReference type="NCBI Taxonomy" id="1234261"/>
    <lineage>
        <taxon>Eukaryota</taxon>
        <taxon>Metazoa</taxon>
        <taxon>Spiralia</taxon>
        <taxon>Gnathifera</taxon>
        <taxon>Rotifera</taxon>
        <taxon>Eurotatoria</taxon>
        <taxon>Bdelloidea</taxon>
        <taxon>Philodinida</taxon>
        <taxon>Philodinidae</taxon>
        <taxon>Didymodactylos</taxon>
    </lineage>
</organism>
<protein>
    <submittedName>
        <fullName evidence="1">Uncharacterized protein</fullName>
    </submittedName>
</protein>
<comment type="caution">
    <text evidence="1">The sequence shown here is derived from an EMBL/GenBank/DDBJ whole genome shotgun (WGS) entry which is preliminary data.</text>
</comment>
<dbReference type="Proteomes" id="UP000663829">
    <property type="component" value="Unassembled WGS sequence"/>
</dbReference>
<dbReference type="Proteomes" id="UP000681722">
    <property type="component" value="Unassembled WGS sequence"/>
</dbReference>
<evidence type="ECO:0000313" key="4">
    <source>
        <dbReference type="EMBL" id="CAF4287026.1"/>
    </source>
</evidence>
<sequence>MNANAHSLTSPDNYCACCLNLGKPRSRVNFLLLTGIPESPERVEIQRKLCDIVYKKNIAENLINLNRCHKVIKLRNQLESLNDETKTIEETASPSMVSNPVVSVPEVEVKDMTTWCYGISNLSLLSYRKSNAQLKKDDETEFYNYHSIDAYRWDELKNDILNKINSKPENEKE</sequence>
<name>A0A815K967_9BILA</name>
<evidence type="ECO:0000313" key="5">
    <source>
        <dbReference type="Proteomes" id="UP000663829"/>
    </source>
</evidence>
<gene>
    <name evidence="1" type="ORF">GPM918_LOCUS32869</name>
    <name evidence="2" type="ORF">OVA965_LOCUS35825</name>
    <name evidence="4" type="ORF">SRO942_LOCUS33543</name>
    <name evidence="3" type="ORF">TMI583_LOCUS36807</name>
</gene>
<dbReference type="AlphaFoldDB" id="A0A815K967"/>
<dbReference type="EMBL" id="CAJOBA010053605">
    <property type="protein sequence ID" value="CAF4266534.1"/>
    <property type="molecule type" value="Genomic_DNA"/>
</dbReference>
<accession>A0A815K967</accession>
<evidence type="ECO:0000313" key="3">
    <source>
        <dbReference type="EMBL" id="CAF4266534.1"/>
    </source>
</evidence>
<dbReference type="Proteomes" id="UP000682733">
    <property type="component" value="Unassembled WGS sequence"/>
</dbReference>
<feature type="non-terminal residue" evidence="1">
    <location>
        <position position="173"/>
    </location>
</feature>
<dbReference type="EMBL" id="CAJOBC010082485">
    <property type="protein sequence ID" value="CAF4287026.1"/>
    <property type="molecule type" value="Genomic_DNA"/>
</dbReference>
<dbReference type="Proteomes" id="UP000677228">
    <property type="component" value="Unassembled WGS sequence"/>
</dbReference>
<reference evidence="1" key="1">
    <citation type="submission" date="2021-02" db="EMBL/GenBank/DDBJ databases">
        <authorList>
            <person name="Nowell W R."/>
        </authorList>
    </citation>
    <scope>NUCLEOTIDE SEQUENCE</scope>
</reference>
<proteinExistence type="predicted"/>
<dbReference type="EMBL" id="CAJNOK010031700">
    <property type="protein sequence ID" value="CAF1475233.1"/>
    <property type="molecule type" value="Genomic_DNA"/>
</dbReference>